<dbReference type="CDD" id="cd07033">
    <property type="entry name" value="TPP_PYR_DXS_TK_like"/>
    <property type="match status" value="1"/>
</dbReference>
<dbReference type="Gene3D" id="3.40.50.970">
    <property type="match status" value="2"/>
</dbReference>
<dbReference type="InterPro" id="IPR029061">
    <property type="entry name" value="THDP-binding"/>
</dbReference>
<dbReference type="PANTHER" id="PTHR43522">
    <property type="entry name" value="TRANSKETOLASE"/>
    <property type="match status" value="1"/>
</dbReference>
<feature type="binding site" evidence="16">
    <location>
        <position position="375"/>
    </location>
    <ligand>
        <name>substrate</name>
    </ligand>
</feature>
<evidence type="ECO:0000256" key="20">
    <source>
        <dbReference type="RuleBase" id="RU004996"/>
    </source>
</evidence>
<dbReference type="RefSeq" id="WP_047791392.1">
    <property type="nucleotide sequence ID" value="NZ_CP011856.1"/>
</dbReference>
<dbReference type="Pfam" id="PF02779">
    <property type="entry name" value="Transket_pyr"/>
    <property type="match status" value="1"/>
</dbReference>
<comment type="catalytic activity">
    <reaction evidence="13 20">
        <text>D-sedoheptulose 7-phosphate + D-glyceraldehyde 3-phosphate = aldehydo-D-ribose 5-phosphate + D-xylulose 5-phosphate</text>
        <dbReference type="Rhea" id="RHEA:10508"/>
        <dbReference type="ChEBI" id="CHEBI:57483"/>
        <dbReference type="ChEBI" id="CHEBI:57737"/>
        <dbReference type="ChEBI" id="CHEBI:58273"/>
        <dbReference type="ChEBI" id="CHEBI:59776"/>
        <dbReference type="EC" id="2.2.1.1"/>
    </reaction>
</comment>
<dbReference type="PATRIC" id="fig|743698.3.peg.586"/>
<evidence type="ECO:0000256" key="11">
    <source>
        <dbReference type="ARBA" id="ARBA00022842"/>
    </source>
</evidence>
<protein>
    <recommendedName>
        <fullName evidence="7 14">Transketolase</fullName>
        <ecNumber evidence="7 14">2.2.1.1</ecNumber>
    </recommendedName>
</protein>
<keyword evidence="8 20" id="KW-0808">Transferase</keyword>
<dbReference type="SMART" id="SM00861">
    <property type="entry name" value="Transket_pyr"/>
    <property type="match status" value="1"/>
</dbReference>
<evidence type="ECO:0000259" key="21">
    <source>
        <dbReference type="SMART" id="SM00861"/>
    </source>
</evidence>
<comment type="cofactor">
    <cofactor evidence="1">
        <name>Ca(2+)</name>
        <dbReference type="ChEBI" id="CHEBI:29108"/>
    </cofactor>
</comment>
<feature type="binding site" evidence="16">
    <location>
        <position position="459"/>
    </location>
    <ligand>
        <name>substrate</name>
    </ligand>
</feature>
<dbReference type="GO" id="GO:0046872">
    <property type="term" value="F:metal ion binding"/>
    <property type="evidence" value="ECO:0007669"/>
    <property type="project" value="UniProtKB-KW"/>
</dbReference>
<evidence type="ECO:0000256" key="12">
    <source>
        <dbReference type="ARBA" id="ARBA00023052"/>
    </source>
</evidence>
<feature type="binding site" evidence="16">
    <location>
        <position position="348"/>
    </location>
    <ligand>
        <name>substrate</name>
    </ligand>
</feature>
<dbReference type="SUPFAM" id="SSF52518">
    <property type="entry name" value="Thiamin diphosphate-binding fold (THDP-binding)"/>
    <property type="match status" value="2"/>
</dbReference>
<evidence type="ECO:0000256" key="15">
    <source>
        <dbReference type="PIRSR" id="PIRSR605478-1"/>
    </source>
</evidence>
<feature type="binding site" evidence="17">
    <location>
        <position position="182"/>
    </location>
    <ligand>
        <name>thiamine diphosphate</name>
        <dbReference type="ChEBI" id="CHEBI:58937"/>
    </ligand>
</feature>
<comment type="subunit">
    <text evidence="6 20">Homodimer.</text>
</comment>
<feature type="binding site" evidence="17">
    <location>
        <position position="63"/>
    </location>
    <ligand>
        <name>thiamine diphosphate</name>
        <dbReference type="ChEBI" id="CHEBI:58937"/>
    </ligand>
</feature>
<evidence type="ECO:0000256" key="9">
    <source>
        <dbReference type="ARBA" id="ARBA00022723"/>
    </source>
</evidence>
<evidence type="ECO:0000256" key="6">
    <source>
        <dbReference type="ARBA" id="ARBA00011738"/>
    </source>
</evidence>
<feature type="binding site" evidence="17">
    <location>
        <position position="153"/>
    </location>
    <ligand>
        <name>thiamine diphosphate</name>
        <dbReference type="ChEBI" id="CHEBI:58937"/>
    </ligand>
</feature>
<dbReference type="FunFam" id="3.40.50.970:FF:000045">
    <property type="entry name" value="Transketolase"/>
    <property type="match status" value="1"/>
</dbReference>
<feature type="site" description="Important for catalytic activity" evidence="19">
    <location>
        <position position="256"/>
    </location>
</feature>
<dbReference type="GO" id="GO:0005829">
    <property type="term" value="C:cytosol"/>
    <property type="evidence" value="ECO:0007669"/>
    <property type="project" value="TreeGrafter"/>
</dbReference>
<feature type="active site" description="Proton donor" evidence="15">
    <location>
        <position position="401"/>
    </location>
</feature>
<keyword evidence="10 20" id="KW-0106">Calcium</keyword>
<evidence type="ECO:0000256" key="16">
    <source>
        <dbReference type="PIRSR" id="PIRSR605478-2"/>
    </source>
</evidence>
<comment type="similarity">
    <text evidence="5 20">Belongs to the transketolase family.</text>
</comment>
<dbReference type="EC" id="2.2.1.1" evidence="7 14"/>
<keyword evidence="12 17" id="KW-0786">Thiamine pyrophosphate</keyword>
<dbReference type="InterPro" id="IPR005478">
    <property type="entry name" value="Transketolase_bac-like"/>
</dbReference>
<dbReference type="STRING" id="315358.SERIO_v1c05860"/>
<evidence type="ECO:0000256" key="18">
    <source>
        <dbReference type="PIRSR" id="PIRSR605478-4"/>
    </source>
</evidence>
<evidence type="ECO:0000256" key="8">
    <source>
        <dbReference type="ARBA" id="ARBA00022679"/>
    </source>
</evidence>
<dbReference type="SUPFAM" id="SSF52922">
    <property type="entry name" value="TK C-terminal domain-like"/>
    <property type="match status" value="1"/>
</dbReference>
<comment type="function">
    <text evidence="4 20">Catalyzes the transfer of a two-carbon ketol group from a ketose donor to an aldose acceptor, via a covalent intermediate with the cofactor thiamine pyrophosphate.</text>
</comment>
<feature type="binding site" evidence="16">
    <location>
        <position position="463"/>
    </location>
    <ligand>
        <name>substrate</name>
    </ligand>
</feature>
<evidence type="ECO:0000256" key="2">
    <source>
        <dbReference type="ARBA" id="ARBA00001936"/>
    </source>
</evidence>
<evidence type="ECO:0000256" key="7">
    <source>
        <dbReference type="ARBA" id="ARBA00013152"/>
    </source>
</evidence>
<dbReference type="FunFam" id="3.40.50.970:FF:000004">
    <property type="entry name" value="Transketolase"/>
    <property type="match status" value="1"/>
</dbReference>
<dbReference type="CDD" id="cd02012">
    <property type="entry name" value="TPP_TK"/>
    <property type="match status" value="1"/>
</dbReference>
<evidence type="ECO:0000256" key="19">
    <source>
        <dbReference type="PIRSR" id="PIRSR605478-5"/>
    </source>
</evidence>
<accession>A0A0H3XMI5</accession>
<keyword evidence="9 18" id="KW-0479">Metal-binding</keyword>
<dbReference type="EMBL" id="CP011856">
    <property type="protein sequence ID" value="AKM54157.1"/>
    <property type="molecule type" value="Genomic_DNA"/>
</dbReference>
<feature type="binding site" evidence="17">
    <location>
        <begin position="111"/>
        <end position="113"/>
    </location>
    <ligand>
        <name>thiamine diphosphate</name>
        <dbReference type="ChEBI" id="CHEBI:58937"/>
    </ligand>
</feature>
<evidence type="ECO:0000256" key="10">
    <source>
        <dbReference type="ARBA" id="ARBA00022837"/>
    </source>
</evidence>
<evidence type="ECO:0000256" key="1">
    <source>
        <dbReference type="ARBA" id="ARBA00001913"/>
    </source>
</evidence>
<sequence length="652" mass="71770">MNKSINTVRMLGIEAVNKANSGHPGIVLGAAPMAYTLFTKHLRVNPEVDKWINRDRFILSAGHGSALLYSLLHLSGFNITIDDLKNFRQLGSITPGHPESYLTPGVDVTTGPLGQGIAMAVGQAVAETHLSARYNKPNYNLFDHYTYVICGDGDLQEGVAQEAISLAGHWKLNKLIVLFDSNDVQLDNMVSVAQSENIADRFKAAQWNYLLVKDGNDTVAINKAIEQAKTSDKPTLIEVKTVIGFGATKQGTPAVHGSPLGTDIETVKKVLAWTEKDFFVPGEVYEDFETNVKERGIKEYDRWIALYEKYLQEYPDLGKELERAIHGNFAIKAEDFLDLAPSKSQATRVSSGKIVDRISELLPNWMGGSADLTGSTKAKGANGNYQFDNRLGRNIAYGVREFAMGAINNGIYTHGGILPFAGGFFVFADYMKPAIRLSSLMEIPVVYVLSHDSIAVGEDGPTHQPIEQLAMLRSQPNLNVFRPCDFKETLGSYLEALQQKHTPSAILITRQDLPELETTTVQDVRKGAYKVFGADHNNDVNILATGSEVSLAINVAKKLAEKNISAKVISMPCWELFAKQPTDYQTSLLEKNALKVSLELGTTFGWERYTGNAGINIGIDTFGQSGNFHSVLEYFNFNVEHISNKIIKKLGK</sequence>
<feature type="binding site" evidence="16">
    <location>
        <position position="451"/>
    </location>
    <ligand>
        <name>substrate</name>
    </ligand>
</feature>
<evidence type="ECO:0000256" key="13">
    <source>
        <dbReference type="ARBA" id="ARBA00049473"/>
    </source>
</evidence>
<comment type="cofactor">
    <cofactor evidence="20">
        <name>Mg(2+)</name>
        <dbReference type="ChEBI" id="CHEBI:18420"/>
    </cofactor>
    <cofactor evidence="20">
        <name>Ca(2+)</name>
        <dbReference type="ChEBI" id="CHEBI:29108"/>
    </cofactor>
    <cofactor evidence="20">
        <name>Mn(2+)</name>
        <dbReference type="ChEBI" id="CHEBI:29035"/>
    </cofactor>
    <cofactor evidence="20">
        <name>Co(2+)</name>
        <dbReference type="ChEBI" id="CHEBI:48828"/>
    </cofactor>
    <text evidence="20">Binds 1 Mg(2+) ion per subunit. Can also utilize other divalent metal cations, such as Ca(2+), Mn(2+) and Co(2+).</text>
</comment>
<reference evidence="23" key="2">
    <citation type="submission" date="2015-06" db="EMBL/GenBank/DDBJ databases">
        <title>Complete genome sequence of Spiroplasma eriocheiris TDA-040725-5 (DSM 21848).</title>
        <authorList>
            <person name="Lo W.-S."/>
            <person name="Kuo C.-H."/>
        </authorList>
    </citation>
    <scope>NUCLEOTIDE SEQUENCE [LARGE SCALE GENOMIC DNA]</scope>
    <source>
        <strain evidence="23">TDA-040725-5</strain>
    </source>
</reference>
<keyword evidence="11 18" id="KW-0460">Magnesium</keyword>
<gene>
    <name evidence="22" type="primary">tkt</name>
    <name evidence="22" type="ORF">SERIO_v1c05860</name>
</gene>
<evidence type="ECO:0000256" key="14">
    <source>
        <dbReference type="NCBIfam" id="TIGR00232"/>
    </source>
</evidence>
<evidence type="ECO:0000256" key="17">
    <source>
        <dbReference type="PIRSR" id="PIRSR605478-3"/>
    </source>
</evidence>
<comment type="cofactor">
    <cofactor evidence="3">
        <name>Co(2+)</name>
        <dbReference type="ChEBI" id="CHEBI:48828"/>
    </cofactor>
</comment>
<feature type="binding site" evidence="16">
    <location>
        <position position="510"/>
    </location>
    <ligand>
        <name>substrate</name>
    </ligand>
</feature>
<feature type="site" description="Important for catalytic activity" evidence="19">
    <location>
        <position position="23"/>
    </location>
</feature>
<dbReference type="Pfam" id="PF22613">
    <property type="entry name" value="Transketolase_C_1"/>
    <property type="match status" value="1"/>
</dbReference>
<organism evidence="22 23">
    <name type="scientific">Spiroplasma eriocheiris</name>
    <dbReference type="NCBI Taxonomy" id="315358"/>
    <lineage>
        <taxon>Bacteria</taxon>
        <taxon>Bacillati</taxon>
        <taxon>Mycoplasmatota</taxon>
        <taxon>Mollicutes</taxon>
        <taxon>Entomoplasmatales</taxon>
        <taxon>Spiroplasmataceae</taxon>
        <taxon>Spiroplasma</taxon>
    </lineage>
</organism>
<reference evidence="22 23" key="1">
    <citation type="journal article" date="2015" name="Genome Biol. Evol.">
        <title>Found and Lost: The Fates of Horizontally Acquired Genes in Arthropod-Symbiotic Spiroplasma.</title>
        <authorList>
            <person name="Lo W.S."/>
            <person name="Gasparich G.E."/>
            <person name="Kuo C.H."/>
        </authorList>
    </citation>
    <scope>NUCLEOTIDE SEQUENCE [LARGE SCALE GENOMIC DNA]</scope>
    <source>
        <strain evidence="23">TDA-040725-5</strain>
    </source>
</reference>
<dbReference type="GO" id="GO:0006098">
    <property type="term" value="P:pentose-phosphate shunt"/>
    <property type="evidence" value="ECO:0007669"/>
    <property type="project" value="TreeGrafter"/>
</dbReference>
<feature type="binding site" evidence="16">
    <location>
        <position position="23"/>
    </location>
    <ligand>
        <name>substrate</name>
    </ligand>
</feature>
<dbReference type="InterPro" id="IPR020826">
    <property type="entry name" value="Transketolase_BS"/>
</dbReference>
<evidence type="ECO:0000313" key="22">
    <source>
        <dbReference type="EMBL" id="AKM54157.1"/>
    </source>
</evidence>
<evidence type="ECO:0000313" key="23">
    <source>
        <dbReference type="Proteomes" id="UP000035661"/>
    </source>
</evidence>
<dbReference type="AlphaFoldDB" id="A0A0H3XMI5"/>
<comment type="cofactor">
    <cofactor evidence="2">
        <name>Mn(2+)</name>
        <dbReference type="ChEBI" id="CHEBI:29035"/>
    </cofactor>
</comment>
<feature type="binding site" evidence="16">
    <location>
        <position position="256"/>
    </location>
    <ligand>
        <name>substrate</name>
    </ligand>
</feature>
<dbReference type="InterPro" id="IPR055152">
    <property type="entry name" value="Transketolase-like_C_2"/>
</dbReference>
<feature type="domain" description="Transketolase-like pyrimidine-binding" evidence="21">
    <location>
        <begin position="345"/>
        <end position="515"/>
    </location>
</feature>
<feature type="binding site" evidence="18">
    <location>
        <position position="152"/>
    </location>
    <ligand>
        <name>Mg(2+)</name>
        <dbReference type="ChEBI" id="CHEBI:18420"/>
    </ligand>
</feature>
<keyword evidence="23" id="KW-1185">Reference proteome</keyword>
<comment type="cofactor">
    <cofactor evidence="17">
        <name>thiamine diphosphate</name>
        <dbReference type="ChEBI" id="CHEBI:58937"/>
    </cofactor>
    <text evidence="17">Binds 1 thiamine pyrophosphate per subunit. During the reaction, the substrate forms a covalent intermediate with the cofactor.</text>
</comment>
<dbReference type="Gene3D" id="3.40.50.920">
    <property type="match status" value="1"/>
</dbReference>
<evidence type="ECO:0000256" key="3">
    <source>
        <dbReference type="ARBA" id="ARBA00001941"/>
    </source>
</evidence>
<comment type="cofactor">
    <cofactor evidence="18">
        <name>Mg(2+)</name>
        <dbReference type="ChEBI" id="CHEBI:18420"/>
    </cofactor>
    <text evidence="18">Binds 1 Mg(2+) ion per subunit. Can also utilize other divalent metal cations, such as Ca(2+), Mn(2+) and Co(2+).</text>
</comment>
<dbReference type="InterPro" id="IPR005474">
    <property type="entry name" value="Transketolase_N"/>
</dbReference>
<dbReference type="Pfam" id="PF00456">
    <property type="entry name" value="Transketolase_N"/>
    <property type="match status" value="1"/>
</dbReference>
<evidence type="ECO:0000256" key="4">
    <source>
        <dbReference type="ARBA" id="ARBA00002931"/>
    </source>
</evidence>
<dbReference type="InterPro" id="IPR049557">
    <property type="entry name" value="Transketolase_CS"/>
</dbReference>
<feature type="binding site" evidence="17">
    <location>
        <position position="427"/>
    </location>
    <ligand>
        <name>thiamine diphosphate</name>
        <dbReference type="ChEBI" id="CHEBI:58937"/>
    </ligand>
</feature>
<dbReference type="Proteomes" id="UP000035661">
    <property type="component" value="Chromosome"/>
</dbReference>
<evidence type="ECO:0000256" key="5">
    <source>
        <dbReference type="ARBA" id="ARBA00007131"/>
    </source>
</evidence>
<dbReference type="InterPro" id="IPR009014">
    <property type="entry name" value="Transketo_C/PFOR_II"/>
</dbReference>
<dbReference type="InterPro" id="IPR005475">
    <property type="entry name" value="Transketolase-like_Pyr-bd"/>
</dbReference>
<dbReference type="InterPro" id="IPR033247">
    <property type="entry name" value="Transketolase_fam"/>
</dbReference>
<dbReference type="NCBIfam" id="TIGR00232">
    <property type="entry name" value="tktlase_bact"/>
    <property type="match status" value="1"/>
</dbReference>
<dbReference type="GO" id="GO:0004802">
    <property type="term" value="F:transketolase activity"/>
    <property type="evidence" value="ECO:0007669"/>
    <property type="project" value="UniProtKB-UniRule"/>
</dbReference>
<feature type="binding site" evidence="18">
    <location>
        <position position="182"/>
    </location>
    <ligand>
        <name>Mg(2+)</name>
        <dbReference type="ChEBI" id="CHEBI:18420"/>
    </ligand>
</feature>
<feature type="binding site" evidence="18">
    <location>
        <position position="184"/>
    </location>
    <ligand>
        <name>Mg(2+)</name>
        <dbReference type="ChEBI" id="CHEBI:18420"/>
    </ligand>
</feature>
<dbReference type="PROSITE" id="PS00802">
    <property type="entry name" value="TRANSKETOLASE_2"/>
    <property type="match status" value="1"/>
</dbReference>
<proteinExistence type="inferred from homology"/>
<feature type="binding site" evidence="17">
    <location>
        <position position="256"/>
    </location>
    <ligand>
        <name>thiamine diphosphate</name>
        <dbReference type="ChEBI" id="CHEBI:58937"/>
    </ligand>
</feature>
<dbReference type="PROSITE" id="PS00801">
    <property type="entry name" value="TRANSKETOLASE_1"/>
    <property type="match status" value="1"/>
</dbReference>
<dbReference type="KEGG" id="seri:SERIO_v1c05860"/>
<name>A0A0H3XMI5_9MOLU</name>
<dbReference type="PANTHER" id="PTHR43522:SF2">
    <property type="entry name" value="TRANSKETOLASE 1-RELATED"/>
    <property type="match status" value="1"/>
</dbReference>